<dbReference type="InterPro" id="IPR032675">
    <property type="entry name" value="LRR_dom_sf"/>
</dbReference>
<evidence type="ECO:0000313" key="1">
    <source>
        <dbReference type="EMBL" id="CDW29802.1"/>
    </source>
</evidence>
<dbReference type="AlphaFoldDB" id="A0A0K2TVU3"/>
<feature type="non-terminal residue" evidence="1">
    <location>
        <position position="396"/>
    </location>
</feature>
<dbReference type="OrthoDB" id="63112at2759"/>
<dbReference type="Gene3D" id="3.80.10.10">
    <property type="entry name" value="Ribonuclease Inhibitor"/>
    <property type="match status" value="1"/>
</dbReference>
<dbReference type="SUPFAM" id="SSF52047">
    <property type="entry name" value="RNI-like"/>
    <property type="match status" value="1"/>
</dbReference>
<proteinExistence type="predicted"/>
<protein>
    <submittedName>
        <fullName evidence="1">Uncharacterized protein</fullName>
    </submittedName>
</protein>
<accession>A0A0K2TVU3</accession>
<name>A0A0K2TVU3_LEPSM</name>
<reference evidence="1" key="1">
    <citation type="submission" date="2014-05" db="EMBL/GenBank/DDBJ databases">
        <authorList>
            <person name="Chronopoulou M."/>
        </authorList>
    </citation>
    <scope>NUCLEOTIDE SEQUENCE</scope>
    <source>
        <tissue evidence="1">Whole organism</tissue>
    </source>
</reference>
<dbReference type="EMBL" id="HACA01012441">
    <property type="protein sequence ID" value="CDW29802.1"/>
    <property type="molecule type" value="Transcribed_RNA"/>
</dbReference>
<organism evidence="1">
    <name type="scientific">Lepeophtheirus salmonis</name>
    <name type="common">Salmon louse</name>
    <name type="synonym">Caligus salmonis</name>
    <dbReference type="NCBI Taxonomy" id="72036"/>
    <lineage>
        <taxon>Eukaryota</taxon>
        <taxon>Metazoa</taxon>
        <taxon>Ecdysozoa</taxon>
        <taxon>Arthropoda</taxon>
        <taxon>Crustacea</taxon>
        <taxon>Multicrustacea</taxon>
        <taxon>Hexanauplia</taxon>
        <taxon>Copepoda</taxon>
        <taxon>Siphonostomatoida</taxon>
        <taxon>Caligidae</taxon>
        <taxon>Lepeophtheirus</taxon>
    </lineage>
</organism>
<sequence length="396" mass="45951">MPPLLQVPSFLNLCINGCRILVREETLKIARYVVESYIVDEIEAEDEFEEEFLRGEGERKSDWRRERYLKGAILSFKEYFLSHIPFHLLQGNDDVYGAILGGLEDAIHAKKMLWTPTTKFSRFTREMYAIVSMSSLLAIPQRTYIDFDLFPKMIRSKMYACLGEFTGCQTVILGSGSGGWVTEAYADKFLLGIPHLKNLVHFSLKYDCTVNILQVLSETCVKTLKILDIEHSRQVRQDSIPYIIKLRNLEKINIFQCDFSTQDQLEVLVGLPNLLHLHRGDFVGDVADELAESDKYDSFRSQVKDFWASEEYYFHSEEQMMNVVKFFPKIEKMLYMFQPLQSSPMSVLGLFQYLNNIDLWGGRFYNDDILTLLSEVGHRLVKLSLVHAEEMDYRAV</sequence>